<name>A0A383B7T2_9ZZZZ</name>
<gene>
    <name evidence="3" type="ORF">METZ01_LOCUS468329</name>
</gene>
<dbReference type="Pfam" id="PF01197">
    <property type="entry name" value="Ribosomal_L31"/>
    <property type="match status" value="1"/>
</dbReference>
<keyword evidence="2" id="KW-0687">Ribonucleoprotein</keyword>
<dbReference type="AlphaFoldDB" id="A0A383B7T2"/>
<dbReference type="GO" id="GO:0003735">
    <property type="term" value="F:structural constituent of ribosome"/>
    <property type="evidence" value="ECO:0007669"/>
    <property type="project" value="InterPro"/>
</dbReference>
<dbReference type="InterPro" id="IPR042105">
    <property type="entry name" value="Ribosomal_bL31_sf"/>
</dbReference>
<organism evidence="3">
    <name type="scientific">marine metagenome</name>
    <dbReference type="NCBI Taxonomy" id="408172"/>
    <lineage>
        <taxon>unclassified sequences</taxon>
        <taxon>metagenomes</taxon>
        <taxon>ecological metagenomes</taxon>
    </lineage>
</organism>
<protein>
    <recommendedName>
        <fullName evidence="4">50S ribosomal protein L31 type B</fullName>
    </recommendedName>
</protein>
<dbReference type="EMBL" id="UINC01197807">
    <property type="protein sequence ID" value="SVE15475.1"/>
    <property type="molecule type" value="Genomic_DNA"/>
</dbReference>
<proteinExistence type="inferred from homology"/>
<dbReference type="InterPro" id="IPR034704">
    <property type="entry name" value="Ribosomal_bL28/bL31-like_sf"/>
</dbReference>
<accession>A0A383B7T2</accession>
<dbReference type="PANTHER" id="PTHR33280:SF1">
    <property type="entry name" value="LARGE RIBOSOMAL SUBUNIT PROTEIN BL31C"/>
    <property type="match status" value="1"/>
</dbReference>
<evidence type="ECO:0000256" key="2">
    <source>
        <dbReference type="ARBA" id="ARBA00023274"/>
    </source>
</evidence>
<dbReference type="GO" id="GO:0005840">
    <property type="term" value="C:ribosome"/>
    <property type="evidence" value="ECO:0007669"/>
    <property type="project" value="UniProtKB-KW"/>
</dbReference>
<dbReference type="PANTHER" id="PTHR33280">
    <property type="entry name" value="50S RIBOSOMAL PROTEIN L31, CHLOROPLASTIC"/>
    <property type="match status" value="1"/>
</dbReference>
<evidence type="ECO:0000313" key="3">
    <source>
        <dbReference type="EMBL" id="SVE15475.1"/>
    </source>
</evidence>
<sequence length="84" mass="9648">MKQDIHPNYRPVVFQDLSEGTNFVIRSTVETDDVITLDDGVEYPLVKVEISSASHPFFTGTMKIVDTAGRVERFERRYGQRRKG</sequence>
<keyword evidence="1" id="KW-0689">Ribosomal protein</keyword>
<dbReference type="GO" id="GO:0006412">
    <property type="term" value="P:translation"/>
    <property type="evidence" value="ECO:0007669"/>
    <property type="project" value="InterPro"/>
</dbReference>
<dbReference type="HAMAP" id="MF_00502">
    <property type="entry name" value="Ribosomal_bL31_2"/>
    <property type="match status" value="1"/>
</dbReference>
<evidence type="ECO:0008006" key="4">
    <source>
        <dbReference type="Google" id="ProtNLM"/>
    </source>
</evidence>
<dbReference type="InterPro" id="IPR002150">
    <property type="entry name" value="Ribosomal_bL31"/>
</dbReference>
<reference evidence="3" key="1">
    <citation type="submission" date="2018-05" db="EMBL/GenBank/DDBJ databases">
        <authorList>
            <person name="Lanie J.A."/>
            <person name="Ng W.-L."/>
            <person name="Kazmierczak K.M."/>
            <person name="Andrzejewski T.M."/>
            <person name="Davidsen T.M."/>
            <person name="Wayne K.J."/>
            <person name="Tettelin H."/>
            <person name="Glass J.I."/>
            <person name="Rusch D."/>
            <person name="Podicherti R."/>
            <person name="Tsui H.-C.T."/>
            <person name="Winkler M.E."/>
        </authorList>
    </citation>
    <scope>NUCLEOTIDE SEQUENCE</scope>
</reference>
<dbReference type="GO" id="GO:1990904">
    <property type="term" value="C:ribonucleoprotein complex"/>
    <property type="evidence" value="ECO:0007669"/>
    <property type="project" value="UniProtKB-KW"/>
</dbReference>
<dbReference type="NCBIfam" id="TIGR00105">
    <property type="entry name" value="L31"/>
    <property type="match status" value="1"/>
</dbReference>
<dbReference type="InterPro" id="IPR027493">
    <property type="entry name" value="Ribosomal_bL31_B"/>
</dbReference>
<evidence type="ECO:0000256" key="1">
    <source>
        <dbReference type="ARBA" id="ARBA00022980"/>
    </source>
</evidence>
<dbReference type="Gene3D" id="4.10.830.30">
    <property type="entry name" value="Ribosomal protein L31"/>
    <property type="match status" value="1"/>
</dbReference>
<dbReference type="PROSITE" id="PS01143">
    <property type="entry name" value="RIBOSOMAL_L31"/>
    <property type="match status" value="1"/>
</dbReference>
<dbReference type="SUPFAM" id="SSF143800">
    <property type="entry name" value="L28p-like"/>
    <property type="match status" value="1"/>
</dbReference>
<dbReference type="NCBIfam" id="NF002462">
    <property type="entry name" value="PRK01678.1"/>
    <property type="match status" value="1"/>
</dbReference>
<dbReference type="PRINTS" id="PR01249">
    <property type="entry name" value="RIBOSOMALL31"/>
</dbReference>